<evidence type="ECO:0000313" key="4">
    <source>
        <dbReference type="Proteomes" id="UP000332933"/>
    </source>
</evidence>
<dbReference type="InterPro" id="IPR010920">
    <property type="entry name" value="LSM_dom_sf"/>
</dbReference>
<gene>
    <name evidence="3" type="primary">Aste57867_21041</name>
    <name evidence="2" type="ORF">As57867_020973</name>
    <name evidence="3" type="ORF">ASTE57867_21041</name>
</gene>
<reference evidence="3 4" key="1">
    <citation type="submission" date="2019-03" db="EMBL/GenBank/DDBJ databases">
        <authorList>
            <person name="Gaulin E."/>
            <person name="Dumas B."/>
        </authorList>
    </citation>
    <scope>NUCLEOTIDE SEQUENCE [LARGE SCALE GENOMIC DNA]</scope>
    <source>
        <strain evidence="3">CBS 568.67</strain>
    </source>
</reference>
<accession>A0A485LHR3</accession>
<reference evidence="2" key="2">
    <citation type="submission" date="2019-06" db="EMBL/GenBank/DDBJ databases">
        <title>Genomics analysis of Aphanomyces spp. identifies a new class of oomycete effector associated with host adaptation.</title>
        <authorList>
            <person name="Gaulin E."/>
        </authorList>
    </citation>
    <scope>NUCLEOTIDE SEQUENCE</scope>
    <source>
        <strain evidence="2">CBS 578.67</strain>
    </source>
</reference>
<dbReference type="PANTHER" id="PTHR10701:SF5">
    <property type="entry name" value="N-ALPHA-ACETYLTRANSFERASE 38, NATC AUXILIARY SUBUNIT"/>
    <property type="match status" value="1"/>
</dbReference>
<dbReference type="Pfam" id="PF01423">
    <property type="entry name" value="LSM"/>
    <property type="match status" value="1"/>
</dbReference>
<dbReference type="InterPro" id="IPR050914">
    <property type="entry name" value="snRNP_SmB/NAA38-like"/>
</dbReference>
<dbReference type="EMBL" id="CAADRA010006982">
    <property type="protein sequence ID" value="VFT97716.1"/>
    <property type="molecule type" value="Genomic_DNA"/>
</dbReference>
<dbReference type="Gene3D" id="2.30.30.100">
    <property type="match status" value="1"/>
</dbReference>
<dbReference type="CDD" id="cd06168">
    <property type="entry name" value="LSMD1"/>
    <property type="match status" value="1"/>
</dbReference>
<dbReference type="Proteomes" id="UP000332933">
    <property type="component" value="Unassembled WGS sequence"/>
</dbReference>
<dbReference type="PANTHER" id="PTHR10701">
    <property type="entry name" value="SMALL NUCLEAR RIBONUCLEOPROTEIN-ASSOCIATED PROTEIN B AND N"/>
    <property type="match status" value="1"/>
</dbReference>
<dbReference type="SUPFAM" id="SSF50182">
    <property type="entry name" value="Sm-like ribonucleoproteins"/>
    <property type="match status" value="1"/>
</dbReference>
<dbReference type="AlphaFoldDB" id="A0A485LHR3"/>
<evidence type="ECO:0000313" key="3">
    <source>
        <dbReference type="EMBL" id="VFT97716.1"/>
    </source>
</evidence>
<evidence type="ECO:0000259" key="1">
    <source>
        <dbReference type="SMART" id="SM00651"/>
    </source>
</evidence>
<name>A0A485LHR3_9STRA</name>
<feature type="domain" description="Sm" evidence="1">
    <location>
        <begin position="26"/>
        <end position="97"/>
    </location>
</feature>
<dbReference type="EMBL" id="VJMH01006956">
    <property type="protein sequence ID" value="KAF0687185.1"/>
    <property type="molecule type" value="Genomic_DNA"/>
</dbReference>
<dbReference type="GO" id="GO:0031417">
    <property type="term" value="C:NatC complex"/>
    <property type="evidence" value="ECO:0007669"/>
    <property type="project" value="InterPro"/>
</dbReference>
<dbReference type="InterPro" id="IPR001163">
    <property type="entry name" value="Sm_dom_euk/arc"/>
</dbReference>
<dbReference type="InterPro" id="IPR034110">
    <property type="entry name" value="LSMD1_Sm"/>
</dbReference>
<dbReference type="OrthoDB" id="368909at2759"/>
<dbReference type="SMART" id="SM00651">
    <property type="entry name" value="Sm"/>
    <property type="match status" value="1"/>
</dbReference>
<sequence>MLATNGKITASAAVQQQMEALPKPLHDVMGLLDHVLRVEITDGRIVVGLFHSLDRDQNLILTDSTEYRFPEESSLAPSVRSLGMTLIPGRHVLKISKQVAATA</sequence>
<organism evidence="3 4">
    <name type="scientific">Aphanomyces stellatus</name>
    <dbReference type="NCBI Taxonomy" id="120398"/>
    <lineage>
        <taxon>Eukaryota</taxon>
        <taxon>Sar</taxon>
        <taxon>Stramenopiles</taxon>
        <taxon>Oomycota</taxon>
        <taxon>Saprolegniomycetes</taxon>
        <taxon>Saprolegniales</taxon>
        <taxon>Verrucalvaceae</taxon>
        <taxon>Aphanomyces</taxon>
    </lineage>
</organism>
<protein>
    <submittedName>
        <fullName evidence="3">Aste57867_21041 protein</fullName>
    </submittedName>
</protein>
<keyword evidence="4" id="KW-1185">Reference proteome</keyword>
<evidence type="ECO:0000313" key="2">
    <source>
        <dbReference type="EMBL" id="KAF0687185.1"/>
    </source>
</evidence>
<proteinExistence type="predicted"/>